<dbReference type="InterPro" id="IPR055050">
    <property type="entry name" value="WsaF_C"/>
</dbReference>
<reference evidence="3 4" key="1">
    <citation type="submission" date="2017-05" db="EMBL/GenBank/DDBJ databases">
        <title>Complete and WGS of Bordetella genogroups.</title>
        <authorList>
            <person name="Spilker T."/>
            <person name="LiPuma J."/>
        </authorList>
    </citation>
    <scope>NUCLEOTIDE SEQUENCE [LARGE SCALE GENOMIC DNA]</scope>
    <source>
        <strain evidence="3 4">AU17164</strain>
    </source>
</reference>
<name>A0A1W6Z514_9BORD</name>
<dbReference type="SUPFAM" id="SSF53756">
    <property type="entry name" value="UDP-Glycosyltransferase/glycogen phosphorylase"/>
    <property type="match status" value="1"/>
</dbReference>
<gene>
    <name evidence="3" type="ORF">CAL13_20195</name>
</gene>
<organism evidence="3 4">
    <name type="scientific">Bordetella genomosp. 9</name>
    <dbReference type="NCBI Taxonomy" id="1416803"/>
    <lineage>
        <taxon>Bacteria</taxon>
        <taxon>Pseudomonadati</taxon>
        <taxon>Pseudomonadota</taxon>
        <taxon>Betaproteobacteria</taxon>
        <taxon>Burkholderiales</taxon>
        <taxon>Alcaligenaceae</taxon>
        <taxon>Bordetella</taxon>
    </lineage>
</organism>
<dbReference type="Gene3D" id="3.40.50.2000">
    <property type="entry name" value="Glycogen Phosphorylase B"/>
    <property type="match status" value="1"/>
</dbReference>
<evidence type="ECO:0000313" key="3">
    <source>
        <dbReference type="EMBL" id="ARP88274.1"/>
    </source>
</evidence>
<dbReference type="GO" id="GO:0030247">
    <property type="term" value="F:polysaccharide binding"/>
    <property type="evidence" value="ECO:0007669"/>
    <property type="project" value="InterPro"/>
</dbReference>
<dbReference type="Gene3D" id="3.40.50.11090">
    <property type="match status" value="1"/>
</dbReference>
<dbReference type="CDD" id="cd03801">
    <property type="entry name" value="GT4_PimA-like"/>
    <property type="match status" value="1"/>
</dbReference>
<dbReference type="EMBL" id="CP021109">
    <property type="protein sequence ID" value="ARP88274.1"/>
    <property type="molecule type" value="Genomic_DNA"/>
</dbReference>
<protein>
    <submittedName>
        <fullName evidence="3">Glycosyl transferase group 1</fullName>
    </submittedName>
</protein>
<accession>A0A1W6Z514</accession>
<keyword evidence="1 3" id="KW-0808">Transferase</keyword>
<dbReference type="PANTHER" id="PTHR46401:SF2">
    <property type="entry name" value="GLYCOSYLTRANSFERASE WBBK-RELATED"/>
    <property type="match status" value="1"/>
</dbReference>
<dbReference type="GO" id="GO:0016757">
    <property type="term" value="F:glycosyltransferase activity"/>
    <property type="evidence" value="ECO:0007669"/>
    <property type="project" value="TreeGrafter"/>
</dbReference>
<proteinExistence type="predicted"/>
<dbReference type="PANTHER" id="PTHR46401">
    <property type="entry name" value="GLYCOSYLTRANSFERASE WBBK-RELATED"/>
    <property type="match status" value="1"/>
</dbReference>
<keyword evidence="4" id="KW-1185">Reference proteome</keyword>
<evidence type="ECO:0000256" key="1">
    <source>
        <dbReference type="ARBA" id="ARBA00022679"/>
    </source>
</evidence>
<dbReference type="GO" id="GO:0009103">
    <property type="term" value="P:lipopolysaccharide biosynthetic process"/>
    <property type="evidence" value="ECO:0007669"/>
    <property type="project" value="TreeGrafter"/>
</dbReference>
<evidence type="ECO:0000259" key="2">
    <source>
        <dbReference type="Pfam" id="PF22772"/>
    </source>
</evidence>
<feature type="domain" description="WsaF C-terminal" evidence="2">
    <location>
        <begin position="242"/>
        <end position="366"/>
    </location>
</feature>
<dbReference type="Pfam" id="PF22772">
    <property type="entry name" value="WsaF_C"/>
    <property type="match status" value="1"/>
</dbReference>
<dbReference type="AlphaFoldDB" id="A0A1W6Z514"/>
<evidence type="ECO:0000313" key="4">
    <source>
        <dbReference type="Proteomes" id="UP000194139"/>
    </source>
</evidence>
<sequence>MKPAKFQHRFSQATRYARQHGLQALARKCLEVLTSKNGREGRPVSIPARYGFLNPVVTSEPWDAADVAKNTVNWFLPDVGPASGGHLNILRFIRMLEEEGFDCRIIAIGNVYPDLDPAQLGRNIASWYFPLRAKTYVGLKDLPAASVSIATSWETAYAVRAFQATTHKCYFVQDFEPYFYPVGSDSAFAEATYRFGFVGITAGDWLAQKLHAEYGMRTHALGFSYDRSLYRAQPFAEGRKKKHIFFYARPATARRGFELGIMALKEVARRMPEAVAVLAGGSIDGYDVPFPHIDAGVVSLDKLGDLYARCDAALVLSFTNLSLLPLELMACGVPVVSNRAPCTEWLLTDENARMAEPTVEALADALCSILGNPAERERLRAAGLRTAAQSDWKKEGKKLSRILRELVQQSIADAVVES</sequence>
<dbReference type="Proteomes" id="UP000194139">
    <property type="component" value="Chromosome"/>
</dbReference>